<geneLocation type="mitochondrion" evidence="1"/>
<evidence type="ECO:0000313" key="1">
    <source>
        <dbReference type="EMBL" id="QWX89992.1"/>
    </source>
</evidence>
<protein>
    <submittedName>
        <fullName evidence="1">Ribosomal protein subunit S10</fullName>
    </submittedName>
</protein>
<reference evidence="1" key="2">
    <citation type="submission" date="2021-04" db="EMBL/GenBank/DDBJ databases">
        <authorList>
            <person name="Choi K."/>
            <person name="Park S."/>
        </authorList>
    </citation>
    <scope>NUCLEOTIDE SEQUENCE</scope>
</reference>
<organism evidence="1">
    <name type="scientific">Aeginetia indica</name>
    <dbReference type="NCBI Taxonomy" id="290220"/>
    <lineage>
        <taxon>Eukaryota</taxon>
        <taxon>Viridiplantae</taxon>
        <taxon>Streptophyta</taxon>
        <taxon>Embryophyta</taxon>
        <taxon>Tracheophyta</taxon>
        <taxon>Spermatophyta</taxon>
        <taxon>Magnoliopsida</taxon>
        <taxon>eudicotyledons</taxon>
        <taxon>Gunneridae</taxon>
        <taxon>Pentapetalae</taxon>
        <taxon>asterids</taxon>
        <taxon>lamiids</taxon>
        <taxon>Lamiales</taxon>
        <taxon>Orobanchaceae</taxon>
        <taxon>Buchnereae</taxon>
        <taxon>Aeginetia</taxon>
    </lineage>
</organism>
<dbReference type="GO" id="GO:0005840">
    <property type="term" value="C:ribosome"/>
    <property type="evidence" value="ECO:0007669"/>
    <property type="project" value="UniProtKB-KW"/>
</dbReference>
<reference evidence="1" key="1">
    <citation type="journal article" date="2021" name="Int. J. Mol. Sci.">
        <title>Complete Plastid and Mitochondrial Genomes of Aeginetia indica Reveal Intracellular Gene Transfer (IGT), Horizontal Gene Transfer (HGT), and Cytoplasmic Male Sterility (CMS).</title>
        <authorList>
            <person name="Choi K.-S."/>
            <person name="Park S."/>
        </authorList>
    </citation>
    <scope>NUCLEOTIDE SEQUENCE</scope>
</reference>
<dbReference type="EMBL" id="MW851294">
    <property type="protein sequence ID" value="QWX89992.1"/>
    <property type="molecule type" value="Genomic_DNA"/>
</dbReference>
<keyword evidence="1" id="KW-0689">Ribosomal protein</keyword>
<gene>
    <name evidence="1" type="primary">rps10</name>
</gene>
<dbReference type="AlphaFoldDB" id="A0A8F2YVC0"/>
<keyword evidence="1" id="KW-0687">Ribonucleoprotein</keyword>
<name>A0A8F2YVC0_9LAMI</name>
<proteinExistence type="predicted"/>
<sequence>MLLINRTKRGALTRNIIRKERSPKVTTTKIGIVMKSFDHPFLGASTLHKADWIA</sequence>
<keyword evidence="1" id="KW-0496">Mitochondrion</keyword>
<accession>A0A8F2YVC0</accession>